<protein>
    <submittedName>
        <fullName evidence="1">Uncharacterized protein</fullName>
    </submittedName>
</protein>
<evidence type="ECO:0000313" key="2">
    <source>
        <dbReference type="Proteomes" id="UP000030136"/>
    </source>
</evidence>
<gene>
    <name evidence="1" type="ORF">HQ38_07245</name>
</gene>
<name>A0AB34PGV0_9PORP</name>
<reference evidence="1 2" key="1">
    <citation type="submission" date="2014-08" db="EMBL/GenBank/DDBJ databases">
        <title>Porphyromonas crevioricanis strain:COT-253_OH1447 Genome sequencing.</title>
        <authorList>
            <person name="Wallis C."/>
            <person name="Deusch O."/>
            <person name="O'Flynn C."/>
            <person name="Davis I."/>
            <person name="Jospin G."/>
            <person name="Darling A.E."/>
            <person name="Coil D.A."/>
            <person name="Alexiev A."/>
            <person name="Horsfall A."/>
            <person name="Kirkwood N."/>
            <person name="Harris S."/>
            <person name="Eisen J.A."/>
        </authorList>
    </citation>
    <scope>NUCLEOTIDE SEQUENCE [LARGE SCALE GENOMIC DNA]</scope>
    <source>
        <strain evidence="2">COT-253 OH1447</strain>
    </source>
</reference>
<dbReference type="AlphaFoldDB" id="A0AB34PGV0"/>
<sequence length="67" mass="7806">MTSFTYHFVDFAEYGNLEIGIESAENILVIYDQARMSIIRQRVLRHATVSKPTSTKRSNRRLCHGFE</sequence>
<accession>A0AB34PGV0</accession>
<dbReference type="EMBL" id="JQJC01000021">
    <property type="protein sequence ID" value="KGN93994.1"/>
    <property type="molecule type" value="Genomic_DNA"/>
</dbReference>
<proteinExistence type="predicted"/>
<comment type="caution">
    <text evidence="1">The sequence shown here is derived from an EMBL/GenBank/DDBJ whole genome shotgun (WGS) entry which is preliminary data.</text>
</comment>
<evidence type="ECO:0000313" key="1">
    <source>
        <dbReference type="EMBL" id="KGN93994.1"/>
    </source>
</evidence>
<organism evidence="1 2">
    <name type="scientific">Porphyromonas crevioricanis</name>
    <dbReference type="NCBI Taxonomy" id="393921"/>
    <lineage>
        <taxon>Bacteria</taxon>
        <taxon>Pseudomonadati</taxon>
        <taxon>Bacteroidota</taxon>
        <taxon>Bacteroidia</taxon>
        <taxon>Bacteroidales</taxon>
        <taxon>Porphyromonadaceae</taxon>
        <taxon>Porphyromonas</taxon>
    </lineage>
</organism>
<dbReference type="Proteomes" id="UP000030136">
    <property type="component" value="Unassembled WGS sequence"/>
</dbReference>